<keyword evidence="2" id="KW-1185">Reference proteome</keyword>
<evidence type="ECO:0000313" key="2">
    <source>
        <dbReference type="Proteomes" id="UP000714275"/>
    </source>
</evidence>
<sequence length="248" mass="27413">MKSQSRTLEELTANLESCQIDTNATDDFFSQGLVGNPIGPYQAIIDDVTPGALPLELASPVGLSPLSNFTEHQSWDSFVSSYIAPPTVNMRMASSVEAYLVHLQAVHGQQLTVNEAILILRHYLQLVNPSLHYNAYFGHFASPSMPFVAPVEVSPMSFDVVDRGPGTSAGISMEVSAVSDTESTFGIYDMSSLRRIFVDEDRLKVECLWPKCGRILMKDNHPRHVRECHLRARRGVVRTTDGFDMPVG</sequence>
<name>A0A9P7D1X2_9AGAM</name>
<accession>A0A9P7D1X2</accession>
<organism evidence="1 2">
    <name type="scientific">Suillus placidus</name>
    <dbReference type="NCBI Taxonomy" id="48579"/>
    <lineage>
        <taxon>Eukaryota</taxon>
        <taxon>Fungi</taxon>
        <taxon>Dikarya</taxon>
        <taxon>Basidiomycota</taxon>
        <taxon>Agaricomycotina</taxon>
        <taxon>Agaricomycetes</taxon>
        <taxon>Agaricomycetidae</taxon>
        <taxon>Boletales</taxon>
        <taxon>Suillineae</taxon>
        <taxon>Suillaceae</taxon>
        <taxon>Suillus</taxon>
    </lineage>
</organism>
<gene>
    <name evidence="1" type="ORF">EV702DRAFT_289556</name>
</gene>
<dbReference type="OrthoDB" id="2679167at2759"/>
<evidence type="ECO:0000313" key="1">
    <source>
        <dbReference type="EMBL" id="KAG1777210.1"/>
    </source>
</evidence>
<dbReference type="AlphaFoldDB" id="A0A9P7D1X2"/>
<proteinExistence type="predicted"/>
<comment type="caution">
    <text evidence="1">The sequence shown here is derived from an EMBL/GenBank/DDBJ whole genome shotgun (WGS) entry which is preliminary data.</text>
</comment>
<protein>
    <submittedName>
        <fullName evidence="1">Uncharacterized protein</fullName>
    </submittedName>
</protein>
<reference evidence="1" key="1">
    <citation type="journal article" date="2020" name="New Phytol.">
        <title>Comparative genomics reveals dynamic genome evolution in host specialist ectomycorrhizal fungi.</title>
        <authorList>
            <person name="Lofgren L.A."/>
            <person name="Nguyen N.H."/>
            <person name="Vilgalys R."/>
            <person name="Ruytinx J."/>
            <person name="Liao H.L."/>
            <person name="Branco S."/>
            <person name="Kuo A."/>
            <person name="LaButti K."/>
            <person name="Lipzen A."/>
            <person name="Andreopoulos W."/>
            <person name="Pangilinan J."/>
            <person name="Riley R."/>
            <person name="Hundley H."/>
            <person name="Na H."/>
            <person name="Barry K."/>
            <person name="Grigoriev I.V."/>
            <person name="Stajich J.E."/>
            <person name="Kennedy P.G."/>
        </authorList>
    </citation>
    <scope>NUCLEOTIDE SEQUENCE</scope>
    <source>
        <strain evidence="1">DOB743</strain>
    </source>
</reference>
<dbReference type="Proteomes" id="UP000714275">
    <property type="component" value="Unassembled WGS sequence"/>
</dbReference>
<dbReference type="EMBL" id="JABBWD010000022">
    <property type="protein sequence ID" value="KAG1777210.1"/>
    <property type="molecule type" value="Genomic_DNA"/>
</dbReference>